<feature type="compositionally biased region" description="Basic and acidic residues" evidence="9">
    <location>
        <begin position="985"/>
        <end position="995"/>
    </location>
</feature>
<feature type="region of interest" description="Disordered" evidence="9">
    <location>
        <begin position="522"/>
        <end position="611"/>
    </location>
</feature>
<evidence type="ECO:0000256" key="5">
    <source>
        <dbReference type="ARBA" id="ARBA00023015"/>
    </source>
</evidence>
<evidence type="ECO:0000256" key="8">
    <source>
        <dbReference type="PROSITE-ProRule" id="PRU00042"/>
    </source>
</evidence>
<evidence type="ECO:0000259" key="10">
    <source>
        <dbReference type="PROSITE" id="PS50157"/>
    </source>
</evidence>
<feature type="region of interest" description="Disordered" evidence="9">
    <location>
        <begin position="824"/>
        <end position="848"/>
    </location>
</feature>
<dbReference type="InterPro" id="IPR051061">
    <property type="entry name" value="Zinc_finger_trans_reg"/>
</dbReference>
<feature type="compositionally biased region" description="Basic and acidic residues" evidence="9">
    <location>
        <begin position="127"/>
        <end position="141"/>
    </location>
</feature>
<feature type="region of interest" description="Disordered" evidence="9">
    <location>
        <begin position="963"/>
        <end position="995"/>
    </location>
</feature>
<dbReference type="EMBL" id="PDLN01000015">
    <property type="protein sequence ID" value="RDW65528.1"/>
    <property type="molecule type" value="Genomic_DNA"/>
</dbReference>
<evidence type="ECO:0000256" key="7">
    <source>
        <dbReference type="ARBA" id="ARBA00023242"/>
    </source>
</evidence>
<proteinExistence type="predicted"/>
<name>A0A3D8QV06_9HELO</name>
<feature type="compositionally biased region" description="Polar residues" evidence="9">
    <location>
        <begin position="223"/>
        <end position="236"/>
    </location>
</feature>
<dbReference type="AlphaFoldDB" id="A0A3D8QV06"/>
<dbReference type="OrthoDB" id="6105938at2759"/>
<feature type="region of interest" description="Disordered" evidence="9">
    <location>
        <begin position="127"/>
        <end position="146"/>
    </location>
</feature>
<protein>
    <recommendedName>
        <fullName evidence="10">C2H2-type domain-containing protein</fullName>
    </recommendedName>
</protein>
<dbReference type="SUPFAM" id="SSF57667">
    <property type="entry name" value="beta-beta-alpha zinc fingers"/>
    <property type="match status" value="2"/>
</dbReference>
<accession>A0A3D8QV06</accession>
<dbReference type="Proteomes" id="UP000256328">
    <property type="component" value="Unassembled WGS sequence"/>
</dbReference>
<feature type="domain" description="C2H2-type" evidence="10">
    <location>
        <begin position="9"/>
        <end position="39"/>
    </location>
</feature>
<dbReference type="InterPro" id="IPR013087">
    <property type="entry name" value="Znf_C2H2_type"/>
</dbReference>
<feature type="compositionally biased region" description="Basic and acidic residues" evidence="9">
    <location>
        <begin position="650"/>
        <end position="672"/>
    </location>
</feature>
<feature type="domain" description="C2H2-type" evidence="10">
    <location>
        <begin position="441"/>
        <end position="471"/>
    </location>
</feature>
<dbReference type="InterPro" id="IPR036236">
    <property type="entry name" value="Znf_C2H2_sf"/>
</dbReference>
<keyword evidence="6" id="KW-0804">Transcription</keyword>
<feature type="compositionally biased region" description="Polar residues" evidence="9">
    <location>
        <begin position="157"/>
        <end position="167"/>
    </location>
</feature>
<organism evidence="11 12">
    <name type="scientific">Coleophoma crateriformis</name>
    <dbReference type="NCBI Taxonomy" id="565419"/>
    <lineage>
        <taxon>Eukaryota</taxon>
        <taxon>Fungi</taxon>
        <taxon>Dikarya</taxon>
        <taxon>Ascomycota</taxon>
        <taxon>Pezizomycotina</taxon>
        <taxon>Leotiomycetes</taxon>
        <taxon>Helotiales</taxon>
        <taxon>Dermateaceae</taxon>
        <taxon>Coleophoma</taxon>
    </lineage>
</organism>
<feature type="compositionally biased region" description="Basic and acidic residues" evidence="9">
    <location>
        <begin position="824"/>
        <end position="834"/>
    </location>
</feature>
<dbReference type="PROSITE" id="PS00028">
    <property type="entry name" value="ZINC_FINGER_C2H2_1"/>
    <property type="match status" value="7"/>
</dbReference>
<evidence type="ECO:0000256" key="9">
    <source>
        <dbReference type="SAM" id="MobiDB-lite"/>
    </source>
</evidence>
<keyword evidence="4" id="KW-0862">Zinc</keyword>
<feature type="compositionally biased region" description="Polar residues" evidence="9">
    <location>
        <begin position="964"/>
        <end position="976"/>
    </location>
</feature>
<comment type="subcellular location">
    <subcellularLocation>
        <location evidence="1">Nucleus</location>
    </subcellularLocation>
</comment>
<feature type="domain" description="C2H2-type" evidence="10">
    <location>
        <begin position="406"/>
        <end position="434"/>
    </location>
</feature>
<evidence type="ECO:0000256" key="3">
    <source>
        <dbReference type="ARBA" id="ARBA00022771"/>
    </source>
</evidence>
<evidence type="ECO:0000313" key="11">
    <source>
        <dbReference type="EMBL" id="RDW65528.1"/>
    </source>
</evidence>
<dbReference type="PANTHER" id="PTHR46179:SF13">
    <property type="entry name" value="C2H2-TYPE DOMAIN-CONTAINING PROTEIN"/>
    <property type="match status" value="1"/>
</dbReference>
<feature type="domain" description="C2H2-type" evidence="10">
    <location>
        <begin position="477"/>
        <end position="507"/>
    </location>
</feature>
<dbReference type="PANTHER" id="PTHR46179">
    <property type="entry name" value="ZINC FINGER PROTEIN"/>
    <property type="match status" value="1"/>
</dbReference>
<evidence type="ECO:0000256" key="2">
    <source>
        <dbReference type="ARBA" id="ARBA00022723"/>
    </source>
</evidence>
<keyword evidence="3 8" id="KW-0863">Zinc-finger</keyword>
<dbReference type="PROSITE" id="PS50157">
    <property type="entry name" value="ZINC_FINGER_C2H2_2"/>
    <property type="match status" value="8"/>
</dbReference>
<feature type="domain" description="C2H2-type" evidence="10">
    <location>
        <begin position="244"/>
        <end position="274"/>
    </location>
</feature>
<feature type="domain" description="C2H2-type" evidence="10">
    <location>
        <begin position="324"/>
        <end position="354"/>
    </location>
</feature>
<feature type="domain" description="C2H2-type" evidence="10">
    <location>
        <begin position="366"/>
        <end position="396"/>
    </location>
</feature>
<feature type="region of interest" description="Disordered" evidence="9">
    <location>
        <begin position="641"/>
        <end position="688"/>
    </location>
</feature>
<keyword evidence="7" id="KW-0539">Nucleus</keyword>
<feature type="compositionally biased region" description="Basic and acidic residues" evidence="9">
    <location>
        <begin position="1121"/>
        <end position="1132"/>
    </location>
</feature>
<evidence type="ECO:0000256" key="1">
    <source>
        <dbReference type="ARBA" id="ARBA00004123"/>
    </source>
</evidence>
<keyword evidence="2" id="KW-0479">Metal-binding</keyword>
<reference evidence="11 12" key="1">
    <citation type="journal article" date="2018" name="IMA Fungus">
        <title>IMA Genome-F 9: Draft genome sequence of Annulohypoxylon stygium, Aspergillus mulundensis, Berkeleyomyces basicola (syn. Thielaviopsis basicola), Ceratocystis smalleyi, two Cercospora beticola strains, Coleophoma cylindrospora, Fusarium fracticaudum, Phialophora cf. hyalina, and Morchella septimelata.</title>
        <authorList>
            <person name="Wingfield B.D."/>
            <person name="Bills G.F."/>
            <person name="Dong Y."/>
            <person name="Huang W."/>
            <person name="Nel W.J."/>
            <person name="Swalarsk-Parry B.S."/>
            <person name="Vaghefi N."/>
            <person name="Wilken P.M."/>
            <person name="An Z."/>
            <person name="de Beer Z.W."/>
            <person name="De Vos L."/>
            <person name="Chen L."/>
            <person name="Duong T.A."/>
            <person name="Gao Y."/>
            <person name="Hammerbacher A."/>
            <person name="Kikkert J.R."/>
            <person name="Li Y."/>
            <person name="Li H."/>
            <person name="Li K."/>
            <person name="Li Q."/>
            <person name="Liu X."/>
            <person name="Ma X."/>
            <person name="Naidoo K."/>
            <person name="Pethybridge S.J."/>
            <person name="Sun J."/>
            <person name="Steenkamp E.T."/>
            <person name="van der Nest M.A."/>
            <person name="van Wyk S."/>
            <person name="Wingfield M.J."/>
            <person name="Xiong C."/>
            <person name="Yue Q."/>
            <person name="Zhang X."/>
        </authorList>
    </citation>
    <scope>NUCLEOTIDE SEQUENCE [LARGE SCALE GENOMIC DNA]</scope>
    <source>
        <strain evidence="11 12">BP5796</strain>
    </source>
</reference>
<evidence type="ECO:0000256" key="6">
    <source>
        <dbReference type="ARBA" id="ARBA00023163"/>
    </source>
</evidence>
<evidence type="ECO:0000313" key="12">
    <source>
        <dbReference type="Proteomes" id="UP000256328"/>
    </source>
</evidence>
<dbReference type="GO" id="GO:0006357">
    <property type="term" value="P:regulation of transcription by RNA polymerase II"/>
    <property type="evidence" value="ECO:0007669"/>
    <property type="project" value="TreeGrafter"/>
</dbReference>
<feature type="region of interest" description="Disordered" evidence="9">
    <location>
        <begin position="157"/>
        <end position="239"/>
    </location>
</feature>
<keyword evidence="12" id="KW-1185">Reference proteome</keyword>
<evidence type="ECO:0000256" key="4">
    <source>
        <dbReference type="ARBA" id="ARBA00022833"/>
    </source>
</evidence>
<gene>
    <name evidence="11" type="ORF">BP5796_10220</name>
</gene>
<feature type="region of interest" description="Disordered" evidence="9">
    <location>
        <begin position="1058"/>
        <end position="1132"/>
    </location>
</feature>
<feature type="compositionally biased region" description="Basic and acidic residues" evidence="9">
    <location>
        <begin position="199"/>
        <end position="222"/>
    </location>
</feature>
<dbReference type="Gene3D" id="3.30.160.60">
    <property type="entry name" value="Classic Zinc Finger"/>
    <property type="match status" value="3"/>
</dbReference>
<feature type="region of interest" description="Disordered" evidence="9">
    <location>
        <begin position="780"/>
        <end position="799"/>
    </location>
</feature>
<dbReference type="Pfam" id="PF00096">
    <property type="entry name" value="zf-C2H2"/>
    <property type="match status" value="2"/>
</dbReference>
<feature type="compositionally biased region" description="Polar residues" evidence="9">
    <location>
        <begin position="786"/>
        <end position="798"/>
    </location>
</feature>
<dbReference type="SMART" id="SM00355">
    <property type="entry name" value="ZnF_C2H2"/>
    <property type="match status" value="8"/>
</dbReference>
<feature type="domain" description="C2H2-type" evidence="10">
    <location>
        <begin position="286"/>
        <end position="316"/>
    </location>
</feature>
<sequence>MTRDSKQMLECPTPNCEAYFTNTITLANHLFQAHGDEQPQSFTGTILPYEDVAVDDADDEELELSREEIKTETDMEHVDGNIINSNFVQSLAPLPNSQRPVSNDDDVFQERFNQEYHLREQILPKQSHQERFHHEHFRPERFLQGPTEMTIAGAPEINSSSATSKYHNSVPVPPSRSRDSDQLWFGYEREDQEQDDKEQDDKEKDDKEHDDVAPLSHEESGKNMHNSSRGQRQQGKAENPRFEYVCQVRRCSRRFKDKIGLNIHHSAMHPDQPRPFAQPAPPELPYKCTLPGCGRSFTTSSGLGNHLGRSHPEYRRDAESTRLIRCRVEGCLETFSTKSAVSIHHTQAHSNSIPNPWNNQALETLFTCKFPNCRKTTKVPGGLRKHYETVHPDFNPDDHEEKEFPHKCTVCGQSFERSIGLTLHMTALHPEPKPLAPSLRFRCNIPFCTRSFDREGALKNHKRVAHPSSESEEDGMFFCPVLGCRRFFDRPGSLAAHITHSHPGFDKRNLSLSGTNAISQLNGRNSVKNQRRRNLRASISQQDSLSKDKATHSLQLEESDGDDGQCQHSKDILGNSALNSRRQPNVGARRPLFPDGSQKKVPPQAPSGRTFSSIFGTTQKKQPVPKRMVVNPPLEAETSMFVTPAPECPPSRHSEKRVKTEETQGERERQEELYSVPTPSPRIRPTHSHATSPALTGLFTLSTPSSVGPSIPQNRRIVRSARNATRGGGSLHEATHNYQDEHIAIARQHLPELLPQISARFHAAQFSGHPMEPVIDARPAKKTKNQTESNNFSSSQHADNYMENHFTSQEYRSDWPRDVMLQPEQRETGTKPREPSPSQQRGALRASLCRESQPFQASLSTELSKDYTTDVQRFPHSIKPQLQNLYSFESLTPYLLGTRQTSTNPYRLSNKNPYLSSNRDTSSIHLQLTSANTRSMAPKSHFAFSTTFADTMKHRFDAPEASNLLATSTLAPSSKPTGKHTKRDAKKENQERDKALWAKKSVYHLTKSGRKVIRQGNRNITIEDSPPSIPACATRTESELSFSLEHNTPPINRVKRYASSVGSRALRGNPGTGGREESKNTNGGSSAKRKRANESITTAPRKKRAFKSDNEENEENESEVEDRGSEPESDYR</sequence>
<keyword evidence="5" id="KW-0805">Transcription regulation</keyword>
<dbReference type="GO" id="GO:0008270">
    <property type="term" value="F:zinc ion binding"/>
    <property type="evidence" value="ECO:0007669"/>
    <property type="project" value="UniProtKB-KW"/>
</dbReference>
<feature type="compositionally biased region" description="Acidic residues" evidence="9">
    <location>
        <begin position="1111"/>
        <end position="1120"/>
    </location>
</feature>
<comment type="caution">
    <text evidence="11">The sequence shown here is derived from an EMBL/GenBank/DDBJ whole genome shotgun (WGS) entry which is preliminary data.</text>
</comment>
<dbReference type="GO" id="GO:0005634">
    <property type="term" value="C:nucleus"/>
    <property type="evidence" value="ECO:0007669"/>
    <property type="project" value="UniProtKB-SubCell"/>
</dbReference>